<evidence type="ECO:0000313" key="3">
    <source>
        <dbReference type="Proteomes" id="UP000228859"/>
    </source>
</evidence>
<dbReference type="RefSeq" id="WP_303662715.1">
    <property type="nucleotide sequence ID" value="NZ_DLUI01000002.1"/>
</dbReference>
<dbReference type="EMBL" id="DLUI01000002">
    <property type="protein sequence ID" value="DAB39565.1"/>
    <property type="molecule type" value="Genomic_DNA"/>
</dbReference>
<evidence type="ECO:0000256" key="1">
    <source>
        <dbReference type="SAM" id="MobiDB-lite"/>
    </source>
</evidence>
<dbReference type="Proteomes" id="UP000228859">
    <property type="component" value="Unassembled WGS sequence"/>
</dbReference>
<reference evidence="2 3" key="1">
    <citation type="journal article" date="2017" name="Front. Microbiol.">
        <title>Comparative Genomic Analysis of the Class Epsilonproteobacteria and Proposed Reclassification to Epsilonbacteraeota (phyl. nov.).</title>
        <authorList>
            <person name="Waite D.W."/>
            <person name="Vanwonterghem I."/>
            <person name="Rinke C."/>
            <person name="Parks D.H."/>
            <person name="Zhang Y."/>
            <person name="Takai K."/>
            <person name="Sievert S.M."/>
            <person name="Simon J."/>
            <person name="Campbell B.J."/>
            <person name="Hanson T.E."/>
            <person name="Woyke T."/>
            <person name="Klotz M.G."/>
            <person name="Hugenholtz P."/>
        </authorList>
    </citation>
    <scope>NUCLEOTIDE SEQUENCE [LARGE SCALE GENOMIC DNA]</scope>
    <source>
        <strain evidence="2">UBA12443</strain>
    </source>
</reference>
<protein>
    <submittedName>
        <fullName evidence="2">Uncharacterized protein</fullName>
    </submittedName>
</protein>
<organism evidence="2 3">
    <name type="scientific">Sulfuricurvum kujiense</name>
    <dbReference type="NCBI Taxonomy" id="148813"/>
    <lineage>
        <taxon>Bacteria</taxon>
        <taxon>Pseudomonadati</taxon>
        <taxon>Campylobacterota</taxon>
        <taxon>Epsilonproteobacteria</taxon>
        <taxon>Campylobacterales</taxon>
        <taxon>Sulfurimonadaceae</taxon>
        <taxon>Sulfuricurvum</taxon>
    </lineage>
</organism>
<proteinExistence type="predicted"/>
<gene>
    <name evidence="2" type="ORF">CFH83_00120</name>
</gene>
<dbReference type="AlphaFoldDB" id="A0A2D3WI35"/>
<feature type="compositionally biased region" description="Low complexity" evidence="1">
    <location>
        <begin position="14"/>
        <end position="38"/>
    </location>
</feature>
<name>A0A2D3WI35_9BACT</name>
<evidence type="ECO:0000313" key="2">
    <source>
        <dbReference type="EMBL" id="DAB39565.1"/>
    </source>
</evidence>
<comment type="caution">
    <text evidence="2">The sequence shown here is derived from an EMBL/GenBank/DDBJ whole genome shotgun (WGS) entry which is preliminary data.</text>
</comment>
<sequence>MIVTSSANSAQVYSTTTKTTSAYESTTTTTQTQQTDSSKNSANVHNSEDYVIKEFLDDMYSKGSVSSASAITKETIQNKVNEYAQVLMESKGDASKSESDISKILNEYKKELLQDYKKSLDGATNDNMTLEQQAIIKVLLEENMQEASTLEQLLSQTASSTPKVTDKMAEMIEKYKDVYTPMPEKFSQEIEDLQTALIREKYPDYLPLEEVLKKYAVPVESPTPEAEAKAKTLQDAKIAESLKTEGPNYYNGGLPRDEEREAFIRSVMMAHPNNIQDKYFNLSNSSERARTLNAAIYEGLENGETLDEAKAKASQVMDTYLDNTEMVQKMVDRSKSFFHEYYEAMEKSTEESKKIMERDGILQLQKDDGSIKYDGTVLDLREYGFDRRIFTLTLSKNNKDMVSSLQEQIKFFDFILKNEELVKGKYDELDEEYKQRNGFNGTVMTPVKEAFPITQRALAVFSQYKIYDN</sequence>
<feature type="region of interest" description="Disordered" evidence="1">
    <location>
        <begin position="14"/>
        <end position="43"/>
    </location>
</feature>
<accession>A0A2D3WI35</accession>